<keyword evidence="11" id="KW-1185">Reference proteome</keyword>
<organism evidence="8 10">
    <name type="scientific">Bradyrhizobium canariense</name>
    <dbReference type="NCBI Taxonomy" id="255045"/>
    <lineage>
        <taxon>Bacteria</taxon>
        <taxon>Pseudomonadati</taxon>
        <taxon>Pseudomonadota</taxon>
        <taxon>Alphaproteobacteria</taxon>
        <taxon>Hyphomicrobiales</taxon>
        <taxon>Nitrobacteraceae</taxon>
        <taxon>Bradyrhizobium</taxon>
    </lineage>
</organism>
<dbReference type="PANTHER" id="PTHR34001">
    <property type="entry name" value="BLL7405 PROTEIN"/>
    <property type="match status" value="1"/>
</dbReference>
<comment type="subcellular location">
    <subcellularLocation>
        <location evidence="1">Cell outer membrane</location>
    </subcellularLocation>
</comment>
<dbReference type="EMBL" id="NAFK01000090">
    <property type="protein sequence ID" value="OSJ36430.1"/>
    <property type="molecule type" value="Genomic_DNA"/>
</dbReference>
<comment type="caution">
    <text evidence="8">The sequence shown here is derived from an EMBL/GenBank/DDBJ whole genome shotgun (WGS) entry which is preliminary data.</text>
</comment>
<evidence type="ECO:0000259" key="7">
    <source>
        <dbReference type="Pfam" id="PF13505"/>
    </source>
</evidence>
<evidence type="ECO:0000256" key="3">
    <source>
        <dbReference type="ARBA" id="ARBA00023136"/>
    </source>
</evidence>
<reference evidence="10 11" key="1">
    <citation type="submission" date="2017-03" db="EMBL/GenBank/DDBJ databases">
        <title>Whole genome sequences of fourteen strains of Bradyrhizobium canariense and one strain of Bradyrhizobium japonicum isolated from Lupinus (Papilionoideae: Genisteae) species in Algeria.</title>
        <authorList>
            <person name="Crovadore J."/>
            <person name="Chekireb D."/>
            <person name="Brachmann A."/>
            <person name="Chablais R."/>
            <person name="Cochard B."/>
            <person name="Lefort F."/>
        </authorList>
    </citation>
    <scope>NUCLEOTIDE SEQUENCE [LARGE SCALE GENOMIC DNA]</scope>
    <source>
        <strain evidence="8 10">UBMA195</strain>
        <strain evidence="9 11">UBMAN05</strain>
    </source>
</reference>
<dbReference type="PANTHER" id="PTHR34001:SF3">
    <property type="entry name" value="BLL7405 PROTEIN"/>
    <property type="match status" value="1"/>
</dbReference>
<feature type="signal peptide" evidence="6">
    <location>
        <begin position="1"/>
        <end position="30"/>
    </location>
</feature>
<evidence type="ECO:0000256" key="4">
    <source>
        <dbReference type="ARBA" id="ARBA00023237"/>
    </source>
</evidence>
<keyword evidence="4" id="KW-0998">Cell outer membrane</keyword>
<evidence type="ECO:0000256" key="5">
    <source>
        <dbReference type="ARBA" id="ARBA00038306"/>
    </source>
</evidence>
<dbReference type="EMBL" id="NAFI01000122">
    <property type="protein sequence ID" value="OSJ18875.1"/>
    <property type="molecule type" value="Genomic_DNA"/>
</dbReference>
<dbReference type="InterPro" id="IPR051692">
    <property type="entry name" value="OMP-like"/>
</dbReference>
<feature type="chain" id="PRO_5011183033" description="Outer membrane protein beta-barrel domain-containing protein" evidence="6">
    <location>
        <begin position="31"/>
        <end position="251"/>
    </location>
</feature>
<evidence type="ECO:0000313" key="10">
    <source>
        <dbReference type="Proteomes" id="UP000193553"/>
    </source>
</evidence>
<evidence type="ECO:0000256" key="1">
    <source>
        <dbReference type="ARBA" id="ARBA00004442"/>
    </source>
</evidence>
<dbReference type="Pfam" id="PF13505">
    <property type="entry name" value="OMP_b-brl"/>
    <property type="match status" value="1"/>
</dbReference>
<evidence type="ECO:0000256" key="6">
    <source>
        <dbReference type="SAM" id="SignalP"/>
    </source>
</evidence>
<accession>A0A1X3ETE1</accession>
<dbReference type="InterPro" id="IPR011250">
    <property type="entry name" value="OMP/PagP_B-barrel"/>
</dbReference>
<gene>
    <name evidence="9" type="ORF">BST63_00700</name>
    <name evidence="8" type="ORF">BSZ18_01465</name>
</gene>
<evidence type="ECO:0000313" key="8">
    <source>
        <dbReference type="EMBL" id="OSJ18875.1"/>
    </source>
</evidence>
<dbReference type="GO" id="GO:0009279">
    <property type="term" value="C:cell outer membrane"/>
    <property type="evidence" value="ECO:0007669"/>
    <property type="project" value="UniProtKB-SubCell"/>
</dbReference>
<protein>
    <recommendedName>
        <fullName evidence="7">Outer membrane protein beta-barrel domain-containing protein</fullName>
    </recommendedName>
</protein>
<evidence type="ECO:0000256" key="2">
    <source>
        <dbReference type="ARBA" id="ARBA00022729"/>
    </source>
</evidence>
<sequence length="251" mass="26135">MRVEMKNFLLTTVSIVALGAIASASGADLAAQPVQPLYSKAPPPVAAAIYDWSGLYVGVNGGLGSSSNCWDYNGRTPEGCHDATGITVGGQIGYRWQIGQIVLGVEGQGNWADLSGSNVSIAFGDVDQSKIGAFGTMTGQIGYALDTVLFYAKGGVAVASNTYRVNSAVTGAQFAGADSSPWGATVGAGIEVGFAPNWSVSVEYDHLFMRDADVNFVVAAGSLGGDRIRQDFDLVTARLNYKFGGPILLKY</sequence>
<keyword evidence="3" id="KW-0472">Membrane</keyword>
<evidence type="ECO:0000313" key="11">
    <source>
        <dbReference type="Proteomes" id="UP000193884"/>
    </source>
</evidence>
<name>A0A1X3ETE1_9BRAD</name>
<dbReference type="Proteomes" id="UP000193553">
    <property type="component" value="Unassembled WGS sequence"/>
</dbReference>
<evidence type="ECO:0000313" key="9">
    <source>
        <dbReference type="EMBL" id="OSJ36430.1"/>
    </source>
</evidence>
<dbReference type="Proteomes" id="UP000193884">
    <property type="component" value="Unassembled WGS sequence"/>
</dbReference>
<dbReference type="OrthoDB" id="8016903at2"/>
<dbReference type="InterPro" id="IPR027385">
    <property type="entry name" value="Beta-barrel_OMP"/>
</dbReference>
<comment type="similarity">
    <text evidence="5">Belongs to the Omp25/RopB family.</text>
</comment>
<dbReference type="AlphaFoldDB" id="A0A1X3ETE1"/>
<dbReference type="Gene3D" id="2.40.160.20">
    <property type="match status" value="1"/>
</dbReference>
<keyword evidence="2 6" id="KW-0732">Signal</keyword>
<dbReference type="SUPFAM" id="SSF56925">
    <property type="entry name" value="OMPA-like"/>
    <property type="match status" value="1"/>
</dbReference>
<proteinExistence type="inferred from homology"/>
<feature type="domain" description="Outer membrane protein beta-barrel" evidence="7">
    <location>
        <begin position="46"/>
        <end position="223"/>
    </location>
</feature>